<evidence type="ECO:0000313" key="9">
    <source>
        <dbReference type="Proteomes" id="UP000030671"/>
    </source>
</evidence>
<dbReference type="InParanoid" id="W4JZ55"/>
<dbReference type="SUPFAM" id="SSF52540">
    <property type="entry name" value="P-loop containing nucleoside triphosphate hydrolases"/>
    <property type="match status" value="1"/>
</dbReference>
<feature type="domain" description="DNA2/NAM7 helicase helicase" evidence="6">
    <location>
        <begin position="370"/>
        <end position="435"/>
    </location>
</feature>
<evidence type="ECO:0000313" key="8">
    <source>
        <dbReference type="EMBL" id="ETW78355.1"/>
    </source>
</evidence>
<dbReference type="AlphaFoldDB" id="W4JZ55"/>
<keyword evidence="5" id="KW-0067">ATP-binding</keyword>
<keyword evidence="2" id="KW-0547">Nucleotide-binding</keyword>
<sequence length="836" mass="93745">MMYPTSVQQHDIPGASDRADIRYFRLETVHEMVAAIHDRSPSVLGVSVGLNDTGSITAVAFATEHNILHLRWEKSEAHLLKSQRILSVFKSLFLSAHDRPFAAFEMGYVAFLIYGSLGVHVQGVDLSTVTSEKLNSPGCVMAKLRNLEFASQLAVDVRWDRLGEGKGAQPDICVRAWYSAITASAISSLLAPPLLKTDYMNKTDLSILHKWVKRIQLLNNMKPLVQENDFDGIKLTKNDDILVQNSRFKTRVRKSRQTSVQFIASNGDVLQSGRATRATGKRTTVKAVGAPNRRVEKFCKTVRIHGREEPTNAEFAQYWFLLDALRGKLQLRSASSFIELLWLPKSGRKQELKMTRPRLSHQHRGDLGEVNDSQRRVIEAMLSEEPLVIVQGPPGTGKTSTIAEAVKVLRNNREPVWVVAQSNVGVKNIAEKLFKERIDFKLIVSKEFYVEWHEELYEKIEKYIIRSDDLPNDDKSGVAVGRLLLGSTIVLCTLSMLSNPTLHNCRAFSVVPVERLVIDEASQIDAFEFMHIFRKFKKDLSKFPSSVTQSSVSDCLSVVHYVLATIHRIVPPYGAEQAKLETIFDIKHLSKAAYFLDTQYRMPVPLGNFISKHVYGNKLHSQHDIREAGCIQFIDVSKGEEQRSGSSSKNVEEVHTVVRLVQQYYNKEDFCVITPYDAQRAAISMQLKKNDLHSDRVFNVDSFQGNEAGYVIVSAVRSKGPGFLRSENRMNVMLTRCKKGMVIVTSRAFLQGGGRKTLLGQLAAEYEDKFGVEKTWSDWRRVVEGKAGGPMEAGVSARRLQATKTDTAPRVPPGSHAHSNALKLGNRLRLTAASVL</sequence>
<keyword evidence="3" id="KW-0378">Hydrolase</keyword>
<reference evidence="8 9" key="1">
    <citation type="journal article" date="2012" name="New Phytol.">
        <title>Insight into trade-off between wood decay and parasitism from the genome of a fungal forest pathogen.</title>
        <authorList>
            <person name="Olson A."/>
            <person name="Aerts A."/>
            <person name="Asiegbu F."/>
            <person name="Belbahri L."/>
            <person name="Bouzid O."/>
            <person name="Broberg A."/>
            <person name="Canback B."/>
            <person name="Coutinho P.M."/>
            <person name="Cullen D."/>
            <person name="Dalman K."/>
            <person name="Deflorio G."/>
            <person name="van Diepen L.T."/>
            <person name="Dunand C."/>
            <person name="Duplessis S."/>
            <person name="Durling M."/>
            <person name="Gonthier P."/>
            <person name="Grimwood J."/>
            <person name="Fossdal C.G."/>
            <person name="Hansson D."/>
            <person name="Henrissat B."/>
            <person name="Hietala A."/>
            <person name="Himmelstrand K."/>
            <person name="Hoffmeister D."/>
            <person name="Hogberg N."/>
            <person name="James T.Y."/>
            <person name="Karlsson M."/>
            <person name="Kohler A."/>
            <person name="Kues U."/>
            <person name="Lee Y.H."/>
            <person name="Lin Y.C."/>
            <person name="Lind M."/>
            <person name="Lindquist E."/>
            <person name="Lombard V."/>
            <person name="Lucas S."/>
            <person name="Lunden K."/>
            <person name="Morin E."/>
            <person name="Murat C."/>
            <person name="Park J."/>
            <person name="Raffaello T."/>
            <person name="Rouze P."/>
            <person name="Salamov A."/>
            <person name="Schmutz J."/>
            <person name="Solheim H."/>
            <person name="Stahlberg J."/>
            <person name="Velez H."/>
            <person name="de Vries R.P."/>
            <person name="Wiebenga A."/>
            <person name="Woodward S."/>
            <person name="Yakovlev I."/>
            <person name="Garbelotto M."/>
            <person name="Martin F."/>
            <person name="Grigoriev I.V."/>
            <person name="Stenlid J."/>
        </authorList>
    </citation>
    <scope>NUCLEOTIDE SEQUENCE [LARGE SCALE GENOMIC DNA]</scope>
    <source>
        <strain evidence="8 9">TC 32-1</strain>
    </source>
</reference>
<evidence type="ECO:0000256" key="3">
    <source>
        <dbReference type="ARBA" id="ARBA00022801"/>
    </source>
</evidence>
<dbReference type="GO" id="GO:0043139">
    <property type="term" value="F:5'-3' DNA helicase activity"/>
    <property type="evidence" value="ECO:0007669"/>
    <property type="project" value="TreeGrafter"/>
</dbReference>
<dbReference type="Pfam" id="PF13086">
    <property type="entry name" value="AAA_11"/>
    <property type="match status" value="1"/>
</dbReference>
<feature type="domain" description="DNA2/NAM7 helicase-like C-terminal" evidence="7">
    <location>
        <begin position="590"/>
        <end position="746"/>
    </location>
</feature>
<dbReference type="STRING" id="747525.W4JZ55"/>
<dbReference type="CDD" id="cd18808">
    <property type="entry name" value="SF1_C_Upf1"/>
    <property type="match status" value="1"/>
</dbReference>
<dbReference type="RefSeq" id="XP_009550333.1">
    <property type="nucleotide sequence ID" value="XM_009552038.1"/>
</dbReference>
<dbReference type="InterPro" id="IPR027417">
    <property type="entry name" value="P-loop_NTPase"/>
</dbReference>
<keyword evidence="9" id="KW-1185">Reference proteome</keyword>
<dbReference type="PANTHER" id="PTHR43788:SF8">
    <property type="entry name" value="DNA-BINDING PROTEIN SMUBP-2"/>
    <property type="match status" value="1"/>
</dbReference>
<accession>W4JZ55</accession>
<dbReference type="EMBL" id="KI925462">
    <property type="protein sequence ID" value="ETW78355.1"/>
    <property type="molecule type" value="Genomic_DNA"/>
</dbReference>
<dbReference type="Proteomes" id="UP000030671">
    <property type="component" value="Unassembled WGS sequence"/>
</dbReference>
<dbReference type="GO" id="GO:0005524">
    <property type="term" value="F:ATP binding"/>
    <property type="evidence" value="ECO:0007669"/>
    <property type="project" value="UniProtKB-KW"/>
</dbReference>
<dbReference type="OrthoDB" id="6513042at2759"/>
<dbReference type="PANTHER" id="PTHR43788">
    <property type="entry name" value="DNA2/NAM7 HELICASE FAMILY MEMBER"/>
    <property type="match status" value="1"/>
</dbReference>
<keyword evidence="4" id="KW-0347">Helicase</keyword>
<evidence type="ECO:0000259" key="6">
    <source>
        <dbReference type="Pfam" id="PF13086"/>
    </source>
</evidence>
<dbReference type="GO" id="GO:0016787">
    <property type="term" value="F:hydrolase activity"/>
    <property type="evidence" value="ECO:0007669"/>
    <property type="project" value="UniProtKB-KW"/>
</dbReference>
<dbReference type="InterPro" id="IPR041679">
    <property type="entry name" value="DNA2/NAM7-like_C"/>
</dbReference>
<evidence type="ECO:0000259" key="7">
    <source>
        <dbReference type="Pfam" id="PF13087"/>
    </source>
</evidence>
<evidence type="ECO:0000256" key="5">
    <source>
        <dbReference type="ARBA" id="ARBA00022840"/>
    </source>
</evidence>
<evidence type="ECO:0000256" key="2">
    <source>
        <dbReference type="ARBA" id="ARBA00022741"/>
    </source>
</evidence>
<gene>
    <name evidence="8" type="ORF">HETIRDRAFT_421091</name>
</gene>
<evidence type="ECO:0000256" key="1">
    <source>
        <dbReference type="ARBA" id="ARBA00007913"/>
    </source>
</evidence>
<dbReference type="InterPro" id="IPR047187">
    <property type="entry name" value="SF1_C_Upf1"/>
</dbReference>
<dbReference type="HOGENOM" id="CLU_010083_0_0_1"/>
<name>W4JZ55_HETIT</name>
<dbReference type="Pfam" id="PF13087">
    <property type="entry name" value="AAA_12"/>
    <property type="match status" value="1"/>
</dbReference>
<organism evidence="8 9">
    <name type="scientific">Heterobasidion irregulare (strain TC 32-1)</name>
    <dbReference type="NCBI Taxonomy" id="747525"/>
    <lineage>
        <taxon>Eukaryota</taxon>
        <taxon>Fungi</taxon>
        <taxon>Dikarya</taxon>
        <taxon>Basidiomycota</taxon>
        <taxon>Agaricomycotina</taxon>
        <taxon>Agaricomycetes</taxon>
        <taxon>Russulales</taxon>
        <taxon>Bondarzewiaceae</taxon>
        <taxon>Heterobasidion</taxon>
        <taxon>Heterobasidion annosum species complex</taxon>
    </lineage>
</organism>
<dbReference type="KEGG" id="hir:HETIRDRAFT_421091"/>
<comment type="similarity">
    <text evidence="1">Belongs to the DNA2/NAM7 helicase family.</text>
</comment>
<dbReference type="GeneID" id="20673700"/>
<dbReference type="InterPro" id="IPR041677">
    <property type="entry name" value="DNA2/NAM7_AAA_11"/>
</dbReference>
<dbReference type="eggNOG" id="KOG1802">
    <property type="taxonomic scope" value="Eukaryota"/>
</dbReference>
<dbReference type="Gene3D" id="3.40.50.300">
    <property type="entry name" value="P-loop containing nucleotide triphosphate hydrolases"/>
    <property type="match status" value="2"/>
</dbReference>
<protein>
    <recommendedName>
        <fullName evidence="10">DNA2/NAM7 helicase-like C-terminal domain-containing protein</fullName>
    </recommendedName>
</protein>
<proteinExistence type="inferred from homology"/>
<dbReference type="InterPro" id="IPR050534">
    <property type="entry name" value="Coronavir_polyprotein_1ab"/>
</dbReference>
<evidence type="ECO:0008006" key="10">
    <source>
        <dbReference type="Google" id="ProtNLM"/>
    </source>
</evidence>
<evidence type="ECO:0000256" key="4">
    <source>
        <dbReference type="ARBA" id="ARBA00022806"/>
    </source>
</evidence>